<keyword evidence="3" id="KW-0732">Signal</keyword>
<dbReference type="EMBL" id="CP000472">
    <property type="protein sequence ID" value="ACJ28866.1"/>
    <property type="molecule type" value="Genomic_DNA"/>
</dbReference>
<feature type="signal peptide" evidence="3">
    <location>
        <begin position="1"/>
        <end position="18"/>
    </location>
</feature>
<evidence type="ECO:0000256" key="2">
    <source>
        <dbReference type="PROSITE-ProRule" id="PRU01379"/>
    </source>
</evidence>
<dbReference type="GO" id="GO:0008270">
    <property type="term" value="F:zinc ion binding"/>
    <property type="evidence" value="ECO:0007669"/>
    <property type="project" value="InterPro"/>
</dbReference>
<dbReference type="InterPro" id="IPR050821">
    <property type="entry name" value="Cytosolic_carboxypeptidase"/>
</dbReference>
<reference evidence="5 6" key="1">
    <citation type="journal article" date="2008" name="PLoS ONE">
        <title>Environmental adaptation: genomic analysis of the piezotolerant and psychrotolerant deep-sea iron reducing bacterium Shewanella piezotolerans WP3.</title>
        <authorList>
            <person name="Wang F."/>
            <person name="Wang J."/>
            <person name="Jian H."/>
            <person name="Zhang B."/>
            <person name="Li S."/>
            <person name="Wang F."/>
            <person name="Zeng X."/>
            <person name="Gao L."/>
            <person name="Bartlett D.H."/>
            <person name="Yu J."/>
            <person name="Hu S."/>
            <person name="Xiao X."/>
        </authorList>
    </citation>
    <scope>NUCLEOTIDE SEQUENCE [LARGE SCALE GENOMIC DNA]</scope>
    <source>
        <strain evidence="6">WP3 / JCM 13877</strain>
    </source>
</reference>
<dbReference type="Gene3D" id="2.60.40.3120">
    <property type="match status" value="1"/>
</dbReference>
<dbReference type="SMART" id="SM00631">
    <property type="entry name" value="Zn_pept"/>
    <property type="match status" value="1"/>
</dbReference>
<dbReference type="eggNOG" id="COG2866">
    <property type="taxonomic scope" value="Bacteria"/>
</dbReference>
<dbReference type="AlphaFoldDB" id="B8CLU2"/>
<feature type="active site" description="Proton donor/acceptor" evidence="2">
    <location>
        <position position="351"/>
    </location>
</feature>
<keyword evidence="5" id="KW-0645">Protease</keyword>
<comment type="cofactor">
    <cofactor evidence="1">
        <name>Zn(2+)</name>
        <dbReference type="ChEBI" id="CHEBI:29105"/>
    </cofactor>
</comment>
<dbReference type="Gene3D" id="3.40.630.10">
    <property type="entry name" value="Zn peptidases"/>
    <property type="match status" value="1"/>
</dbReference>
<dbReference type="PROSITE" id="PS52035">
    <property type="entry name" value="PEPTIDASE_M14"/>
    <property type="match status" value="1"/>
</dbReference>
<dbReference type="HOGENOM" id="CLU_635871_0_0_6"/>
<dbReference type="STRING" id="225849.swp_2112"/>
<dbReference type="InterPro" id="IPR000834">
    <property type="entry name" value="Peptidase_M14"/>
</dbReference>
<proteinExistence type="inferred from homology"/>
<keyword evidence="5" id="KW-0121">Carboxypeptidase</keyword>
<dbReference type="Pfam" id="PF00246">
    <property type="entry name" value="Peptidase_M14"/>
    <property type="match status" value="1"/>
</dbReference>
<evidence type="ECO:0000313" key="6">
    <source>
        <dbReference type="Proteomes" id="UP000000753"/>
    </source>
</evidence>
<name>B8CLU2_SHEPW</name>
<keyword evidence="6" id="KW-1185">Reference proteome</keyword>
<feature type="chain" id="PRO_5002869683" evidence="3">
    <location>
        <begin position="19"/>
        <end position="390"/>
    </location>
</feature>
<feature type="domain" description="Peptidase M14" evidence="4">
    <location>
        <begin position="136"/>
        <end position="379"/>
    </location>
</feature>
<comment type="similarity">
    <text evidence="2">Belongs to the peptidase M14 family.</text>
</comment>
<dbReference type="GO" id="GO:0004181">
    <property type="term" value="F:metallocarboxypeptidase activity"/>
    <property type="evidence" value="ECO:0007669"/>
    <property type="project" value="InterPro"/>
</dbReference>
<protein>
    <submittedName>
        <fullName evidence="5">Peptidase M14, carboxypeptidase A</fullName>
    </submittedName>
</protein>
<dbReference type="CDD" id="cd06237">
    <property type="entry name" value="M14_Nna1-like"/>
    <property type="match status" value="1"/>
</dbReference>
<dbReference type="PANTHER" id="PTHR12756">
    <property type="entry name" value="CYTOSOLIC CARBOXYPEPTIDASE"/>
    <property type="match status" value="1"/>
</dbReference>
<dbReference type="PANTHER" id="PTHR12756:SF11">
    <property type="entry name" value="CYTOSOLIC CARBOXYPEPTIDASE 1"/>
    <property type="match status" value="1"/>
</dbReference>
<sequence length="390" mass="43951">MNMLYKISFIILSFVVIACSSVQPVTRCDGPDLKISSNFENARVNDCKIVDGKIKLSITPENEPINDSPWYAFKITSTTEKEVEVSISYQGGHQRYTPKASQNRINWQPLKYRVRNNVLHFKVAVSPTPTFIAGQELITNKDYDIWMKSLAKQPNVRHYTLGQSTQLRDIGALEVTGEGDEWIVVLGRQHPPEVTGALALFPFVNNLIADSQLSARFMQRFNILIVPDLNPDGVALGNWRHNANGVDLNRDWKAFKQVESRLVRDKLKAITQSGGKIVFAVDFHSTKKDIFYTMPSDYGLNPPLLVESWLAELRETVSPFVIREQPGHNSDKGIFKQFIADEYGVHGITYEMGDNTDRAVIKKLAVVASDSLMQKMLTTTPSEFKGKSLK</sequence>
<dbReference type="Proteomes" id="UP000000753">
    <property type="component" value="Chromosome"/>
</dbReference>
<dbReference type="PROSITE" id="PS51257">
    <property type="entry name" value="PROKAR_LIPOPROTEIN"/>
    <property type="match status" value="1"/>
</dbReference>
<accession>B8CLU2</accession>
<evidence type="ECO:0000313" key="5">
    <source>
        <dbReference type="EMBL" id="ACJ28866.1"/>
    </source>
</evidence>
<evidence type="ECO:0000259" key="4">
    <source>
        <dbReference type="PROSITE" id="PS52035"/>
    </source>
</evidence>
<dbReference type="Pfam" id="PF18027">
    <property type="entry name" value="Pepdidase_M14_N"/>
    <property type="match status" value="1"/>
</dbReference>
<dbReference type="KEGG" id="swp:swp_2112"/>
<dbReference type="GO" id="GO:0006508">
    <property type="term" value="P:proteolysis"/>
    <property type="evidence" value="ECO:0007669"/>
    <property type="project" value="InterPro"/>
</dbReference>
<evidence type="ECO:0000256" key="3">
    <source>
        <dbReference type="SAM" id="SignalP"/>
    </source>
</evidence>
<dbReference type="InterPro" id="IPR040626">
    <property type="entry name" value="Pepdidase_M14_N"/>
</dbReference>
<dbReference type="SUPFAM" id="SSF53187">
    <property type="entry name" value="Zn-dependent exopeptidases"/>
    <property type="match status" value="1"/>
</dbReference>
<keyword evidence="5" id="KW-0378">Hydrolase</keyword>
<gene>
    <name evidence="5" type="ordered locus">swp_2112</name>
</gene>
<organism evidence="5 6">
    <name type="scientific">Shewanella piezotolerans (strain WP3 / JCM 13877)</name>
    <dbReference type="NCBI Taxonomy" id="225849"/>
    <lineage>
        <taxon>Bacteria</taxon>
        <taxon>Pseudomonadati</taxon>
        <taxon>Pseudomonadota</taxon>
        <taxon>Gammaproteobacteria</taxon>
        <taxon>Alteromonadales</taxon>
        <taxon>Shewanellaceae</taxon>
        <taxon>Shewanella</taxon>
    </lineage>
</organism>
<evidence type="ECO:0000256" key="1">
    <source>
        <dbReference type="ARBA" id="ARBA00001947"/>
    </source>
</evidence>